<feature type="domain" description="PAS" evidence="1">
    <location>
        <begin position="91"/>
        <end position="158"/>
    </location>
</feature>
<dbReference type="Proteomes" id="UP000637513">
    <property type="component" value="Unassembled WGS sequence"/>
</dbReference>
<dbReference type="InterPro" id="IPR013656">
    <property type="entry name" value="PAS_4"/>
</dbReference>
<dbReference type="Gene3D" id="3.30.450.20">
    <property type="entry name" value="PAS domain"/>
    <property type="match status" value="1"/>
</dbReference>
<dbReference type="Pfam" id="PF08448">
    <property type="entry name" value="PAS_4"/>
    <property type="match status" value="1"/>
</dbReference>
<dbReference type="SMART" id="SM00091">
    <property type="entry name" value="PAS"/>
    <property type="match status" value="1"/>
</dbReference>
<comment type="caution">
    <text evidence="2">The sequence shown here is derived from an EMBL/GenBank/DDBJ whole genome shotgun (WGS) entry which is preliminary data.</text>
</comment>
<keyword evidence="3" id="KW-1185">Reference proteome</keyword>
<proteinExistence type="predicted"/>
<dbReference type="EMBL" id="JACRSW010000010">
    <property type="protein sequence ID" value="MBC8556676.1"/>
    <property type="molecule type" value="Genomic_DNA"/>
</dbReference>
<name>A0ABR7MSA7_9FIRM</name>
<dbReference type="InterPro" id="IPR000014">
    <property type="entry name" value="PAS"/>
</dbReference>
<gene>
    <name evidence="2" type="ORF">H8700_02980</name>
</gene>
<organism evidence="2 3">
    <name type="scientific">Jutongia hominis</name>
    <dbReference type="NCBI Taxonomy" id="2763664"/>
    <lineage>
        <taxon>Bacteria</taxon>
        <taxon>Bacillati</taxon>
        <taxon>Bacillota</taxon>
        <taxon>Clostridia</taxon>
        <taxon>Lachnospirales</taxon>
        <taxon>Lachnospiraceae</taxon>
        <taxon>Jutongia</taxon>
    </lineage>
</organism>
<sequence>MNKKFSDLKMKQKDKITGWVYEEYKKYVTEHEKAPDSLADEQIVEAVLDKINEAQIWIPDGEIYDYYRRKKPQLQKRLDNEKLIEFKSYVSFYKSIVDQDRASVVICNLKHEIIYMNPAAVTSYAKRGGDKLIGRSLLDCHNPESRDRIQQVVDWFAADESHNIVYTFHNEKQNKDVYMVALRDEGKLIGYYEKHEYRNSETMKPYDLW</sequence>
<dbReference type="InterPro" id="IPR035965">
    <property type="entry name" value="PAS-like_dom_sf"/>
</dbReference>
<evidence type="ECO:0000259" key="1">
    <source>
        <dbReference type="SMART" id="SM00091"/>
    </source>
</evidence>
<evidence type="ECO:0000313" key="2">
    <source>
        <dbReference type="EMBL" id="MBC8556676.1"/>
    </source>
</evidence>
<accession>A0ABR7MSA7</accession>
<evidence type="ECO:0000313" key="3">
    <source>
        <dbReference type="Proteomes" id="UP000637513"/>
    </source>
</evidence>
<dbReference type="SUPFAM" id="SSF55785">
    <property type="entry name" value="PYP-like sensor domain (PAS domain)"/>
    <property type="match status" value="1"/>
</dbReference>
<reference evidence="2 3" key="1">
    <citation type="submission" date="2020-08" db="EMBL/GenBank/DDBJ databases">
        <title>Genome public.</title>
        <authorList>
            <person name="Liu C."/>
            <person name="Sun Q."/>
        </authorList>
    </citation>
    <scope>NUCLEOTIDE SEQUENCE [LARGE SCALE GENOMIC DNA]</scope>
    <source>
        <strain evidence="2 3">BX3</strain>
    </source>
</reference>
<protein>
    <submittedName>
        <fullName evidence="2">PAS domain-containing protein</fullName>
    </submittedName>
</protein>